<evidence type="ECO:0008006" key="3">
    <source>
        <dbReference type="Google" id="ProtNLM"/>
    </source>
</evidence>
<gene>
    <name evidence="1" type="ORF">DI564_01485</name>
</gene>
<comment type="caution">
    <text evidence="1">The sequence shown here is derived from an EMBL/GenBank/DDBJ whole genome shotgun (WGS) entry which is preliminary data.</text>
</comment>
<evidence type="ECO:0000313" key="2">
    <source>
        <dbReference type="Proteomes" id="UP000249046"/>
    </source>
</evidence>
<sequence>MKRFVPIAAVLTLAACHSLRPSTPPPTPSAAAAPADGLYDNHEQVWQAGTAAGALAPPRLRLAISSYKGGWQLWRVEADGGTPALWLMQTVPSADGSPRVLPHRPRVAAPALEPRPDPAEWTALDACTLTGTAGGANWRVAADAAACATIAPGIGAAAAFLPIAAARDAEGVDLRLYADQARGADASSQVRRVVWYGGWAAVNGAGPDASADSRDWHMNRQLRLSNEGGRSALVWRDGTPSGWSLLLERLTFREGNTPVLKLSILDDADGRALAYAFADPHSTRIGINLGWIQVGLEREAGTAEESKR</sequence>
<dbReference type="AlphaFoldDB" id="A0A2W5KTL3"/>
<protein>
    <recommendedName>
        <fullName evidence="3">Lipoprotein</fullName>
    </recommendedName>
</protein>
<evidence type="ECO:0000313" key="1">
    <source>
        <dbReference type="EMBL" id="PZQ19409.1"/>
    </source>
</evidence>
<accession>A0A2W5KTL3</accession>
<dbReference type="Proteomes" id="UP000249046">
    <property type="component" value="Unassembled WGS sequence"/>
</dbReference>
<dbReference type="EMBL" id="QFPO01000002">
    <property type="protein sequence ID" value="PZQ19409.1"/>
    <property type="molecule type" value="Genomic_DNA"/>
</dbReference>
<organism evidence="1 2">
    <name type="scientific">Rhodanobacter denitrificans</name>
    <dbReference type="NCBI Taxonomy" id="666685"/>
    <lineage>
        <taxon>Bacteria</taxon>
        <taxon>Pseudomonadati</taxon>
        <taxon>Pseudomonadota</taxon>
        <taxon>Gammaproteobacteria</taxon>
        <taxon>Lysobacterales</taxon>
        <taxon>Rhodanobacteraceae</taxon>
        <taxon>Rhodanobacter</taxon>
    </lineage>
</organism>
<reference evidence="1 2" key="1">
    <citation type="submission" date="2017-08" db="EMBL/GenBank/DDBJ databases">
        <title>Infants hospitalized years apart are colonized by the same room-sourced microbial strains.</title>
        <authorList>
            <person name="Brooks B."/>
            <person name="Olm M.R."/>
            <person name="Firek B.A."/>
            <person name="Baker R."/>
            <person name="Thomas B.C."/>
            <person name="Morowitz M.J."/>
            <person name="Banfield J.F."/>
        </authorList>
    </citation>
    <scope>NUCLEOTIDE SEQUENCE [LARGE SCALE GENOMIC DNA]</scope>
    <source>
        <strain evidence="1">S2_005_003_R2_42</strain>
    </source>
</reference>
<dbReference type="PROSITE" id="PS51257">
    <property type="entry name" value="PROKAR_LIPOPROTEIN"/>
    <property type="match status" value="1"/>
</dbReference>
<name>A0A2W5KTL3_9GAMM</name>
<proteinExistence type="predicted"/>